<dbReference type="Proteomes" id="UP000254291">
    <property type="component" value="Unassembled WGS sequence"/>
</dbReference>
<evidence type="ECO:0000313" key="3">
    <source>
        <dbReference type="Proteomes" id="UP000254291"/>
    </source>
</evidence>
<proteinExistence type="predicted"/>
<name>A0A378SR76_9MYCO</name>
<dbReference type="EMBL" id="UGQM01000001">
    <property type="protein sequence ID" value="STZ45302.1"/>
    <property type="molecule type" value="Genomic_DNA"/>
</dbReference>
<dbReference type="AlphaFoldDB" id="A0A378SR76"/>
<dbReference type="RefSeq" id="WP_172527830.1">
    <property type="nucleotide sequence ID" value="NZ_JACKST010000006.1"/>
</dbReference>
<protein>
    <submittedName>
        <fullName evidence="2">Uncharacterized protein</fullName>
    </submittedName>
</protein>
<feature type="compositionally biased region" description="Basic and acidic residues" evidence="1">
    <location>
        <begin position="1"/>
        <end position="12"/>
    </location>
</feature>
<organism evidence="2 3">
    <name type="scientific">Mycolicibacterium gilvum</name>
    <dbReference type="NCBI Taxonomy" id="1804"/>
    <lineage>
        <taxon>Bacteria</taxon>
        <taxon>Bacillati</taxon>
        <taxon>Actinomycetota</taxon>
        <taxon>Actinomycetes</taxon>
        <taxon>Mycobacteriales</taxon>
        <taxon>Mycobacteriaceae</taxon>
        <taxon>Mycolicibacterium</taxon>
    </lineage>
</organism>
<reference evidence="2 3" key="1">
    <citation type="submission" date="2018-06" db="EMBL/GenBank/DDBJ databases">
        <authorList>
            <consortium name="Pathogen Informatics"/>
            <person name="Doyle S."/>
        </authorList>
    </citation>
    <scope>NUCLEOTIDE SEQUENCE [LARGE SCALE GENOMIC DNA]</scope>
    <source>
        <strain evidence="2 3">NCTC10742</strain>
    </source>
</reference>
<accession>A0A378SR76</accession>
<gene>
    <name evidence="2" type="ORF">NCTC10742_04554</name>
</gene>
<feature type="region of interest" description="Disordered" evidence="1">
    <location>
        <begin position="1"/>
        <end position="52"/>
    </location>
</feature>
<evidence type="ECO:0000313" key="2">
    <source>
        <dbReference type="EMBL" id="STZ45302.1"/>
    </source>
</evidence>
<evidence type="ECO:0000256" key="1">
    <source>
        <dbReference type="SAM" id="MobiDB-lite"/>
    </source>
</evidence>
<feature type="compositionally biased region" description="Basic and acidic residues" evidence="1">
    <location>
        <begin position="25"/>
        <end position="52"/>
    </location>
</feature>
<sequence>MNRPSEDARDSVNRLMRKAFPEISDPERDPEVPDDRDTHDRWLRDNIPPHHE</sequence>